<dbReference type="Gene3D" id="1.10.10.10">
    <property type="entry name" value="Winged helix-like DNA-binding domain superfamily/Winged helix DNA-binding domain"/>
    <property type="match status" value="1"/>
</dbReference>
<dbReference type="PANTHER" id="PTHR30126">
    <property type="entry name" value="HTH-TYPE TRANSCRIPTIONAL REGULATOR"/>
    <property type="match status" value="1"/>
</dbReference>
<feature type="region of interest" description="Disordered" evidence="5">
    <location>
        <begin position="74"/>
        <end position="93"/>
    </location>
</feature>
<dbReference type="EMBL" id="BAABIG010000025">
    <property type="protein sequence ID" value="GAA4800676.1"/>
    <property type="molecule type" value="Genomic_DNA"/>
</dbReference>
<comment type="similarity">
    <text evidence="1">Belongs to the LysR transcriptional regulatory family.</text>
</comment>
<evidence type="ECO:0000256" key="1">
    <source>
        <dbReference type="ARBA" id="ARBA00009437"/>
    </source>
</evidence>
<proteinExistence type="inferred from homology"/>
<gene>
    <name evidence="7" type="ORF">GCM10023220_31510</name>
</gene>
<keyword evidence="2" id="KW-0805">Transcription regulation</keyword>
<feature type="domain" description="HTH lysR-type" evidence="6">
    <location>
        <begin position="1"/>
        <end position="47"/>
    </location>
</feature>
<keyword evidence="8" id="KW-1185">Reference proteome</keyword>
<dbReference type="Proteomes" id="UP001501265">
    <property type="component" value="Unassembled WGS sequence"/>
</dbReference>
<dbReference type="InterPro" id="IPR036388">
    <property type="entry name" value="WH-like_DNA-bd_sf"/>
</dbReference>
<name>A0ABP9BXC2_9ACTN</name>
<dbReference type="SUPFAM" id="SSF46785">
    <property type="entry name" value="Winged helix' DNA-binding domain"/>
    <property type="match status" value="1"/>
</dbReference>
<evidence type="ECO:0000259" key="6">
    <source>
        <dbReference type="PROSITE" id="PS50931"/>
    </source>
</evidence>
<keyword evidence="4" id="KW-0804">Transcription</keyword>
<evidence type="ECO:0000313" key="8">
    <source>
        <dbReference type="Proteomes" id="UP001501265"/>
    </source>
</evidence>
<organism evidence="7 8">
    <name type="scientific">Streptomyces ziwulingensis</name>
    <dbReference type="NCBI Taxonomy" id="1045501"/>
    <lineage>
        <taxon>Bacteria</taxon>
        <taxon>Bacillati</taxon>
        <taxon>Actinomycetota</taxon>
        <taxon>Actinomycetes</taxon>
        <taxon>Kitasatosporales</taxon>
        <taxon>Streptomycetaceae</taxon>
        <taxon>Streptomyces</taxon>
    </lineage>
</organism>
<sequence>MAAELSFTRAAKNLHYAQSTVTTQIKNLEEAVGTELFDRSRRQLTLTEAGRRLLPHAEQIIELAETARRDVAAVTRQPARRHRLRQASPRALL</sequence>
<dbReference type="InterPro" id="IPR000847">
    <property type="entry name" value="LysR_HTH_N"/>
</dbReference>
<dbReference type="Pfam" id="PF00126">
    <property type="entry name" value="HTH_1"/>
    <property type="match status" value="1"/>
</dbReference>
<reference evidence="8" key="1">
    <citation type="journal article" date="2019" name="Int. J. Syst. Evol. Microbiol.">
        <title>The Global Catalogue of Microorganisms (GCM) 10K type strain sequencing project: providing services to taxonomists for standard genome sequencing and annotation.</title>
        <authorList>
            <consortium name="The Broad Institute Genomics Platform"/>
            <consortium name="The Broad Institute Genome Sequencing Center for Infectious Disease"/>
            <person name="Wu L."/>
            <person name="Ma J."/>
        </authorList>
    </citation>
    <scope>NUCLEOTIDE SEQUENCE [LARGE SCALE GENOMIC DNA]</scope>
    <source>
        <strain evidence="8">JCM 18081</strain>
    </source>
</reference>
<dbReference type="InterPro" id="IPR036390">
    <property type="entry name" value="WH_DNA-bd_sf"/>
</dbReference>
<evidence type="ECO:0000256" key="2">
    <source>
        <dbReference type="ARBA" id="ARBA00023015"/>
    </source>
</evidence>
<keyword evidence="3" id="KW-0238">DNA-binding</keyword>
<dbReference type="PROSITE" id="PS50931">
    <property type="entry name" value="HTH_LYSR"/>
    <property type="match status" value="1"/>
</dbReference>
<evidence type="ECO:0000256" key="5">
    <source>
        <dbReference type="SAM" id="MobiDB-lite"/>
    </source>
</evidence>
<evidence type="ECO:0000313" key="7">
    <source>
        <dbReference type="EMBL" id="GAA4800676.1"/>
    </source>
</evidence>
<dbReference type="PRINTS" id="PR00039">
    <property type="entry name" value="HTHLYSR"/>
</dbReference>
<evidence type="ECO:0000256" key="4">
    <source>
        <dbReference type="ARBA" id="ARBA00023163"/>
    </source>
</evidence>
<evidence type="ECO:0000256" key="3">
    <source>
        <dbReference type="ARBA" id="ARBA00023125"/>
    </source>
</evidence>
<dbReference type="PANTHER" id="PTHR30126:SF40">
    <property type="entry name" value="HTH-TYPE TRANSCRIPTIONAL REGULATOR GLTR"/>
    <property type="match status" value="1"/>
</dbReference>
<comment type="caution">
    <text evidence="7">The sequence shown here is derived from an EMBL/GenBank/DDBJ whole genome shotgun (WGS) entry which is preliminary data.</text>
</comment>
<accession>A0ABP9BXC2</accession>
<protein>
    <recommendedName>
        <fullName evidence="6">HTH lysR-type domain-containing protein</fullName>
    </recommendedName>
</protein>